<feature type="region of interest" description="Disordered" evidence="2">
    <location>
        <begin position="1"/>
        <end position="31"/>
    </location>
</feature>
<protein>
    <recommendedName>
        <fullName evidence="5">Transcription factor domain-containing protein</fullName>
    </recommendedName>
</protein>
<name>A0A8H7EUW6_9FUNG</name>
<sequence length="589" mass="67568">MSELILGPHNGVCIKGKKPRRPKTKKSSIHKNEQLDTVLPADSARLVPSDDNWSIEQINDSEYRITIRTVRHLTAFIRALMTPSIPKNITSASEGVRRRCVVTLPHINFHGELYQKACLLTNSEWTPLCSVLPLLLNDCVQYVMTCLNRCYPIFPRQALREWYTSLTDPTKDPLALSIGLFYVRHVFIHHLPIEFQSVKHDSRIINSVQAKLAQLARDALADCFDEPHIHHIFALCLCNMTAALTIRQKVTYHAMAVRMASTLGITPLMAHDPTTEIHNRLWWFLFQIDLFLYESGAISCSMLVQTDGDTVLDYIRPAPCVLDDPDEAVAACVWDNILKLWLIRRQLLQKFERIDPSNEQEMSTLCSEAIKYVDRWTQELPDFLKLESMSTDTILDEAIYIIYMERCTNLGLLLHQFVGQPTSPWRRQALEILIDCCNECVEARSSVLLLHACNSWPGDLRRCSEMLLAYLQYDDQKLIGKAYAGLNRILEVVKSMAEIRWQDEICMEMIKNIEHAFFTLANPTRNLNNAEVKSDLKKRSIKMSNHMYEGVMMFNRNLQPRAKYYRPAGSDDSLGKLTIFENGAGPLQH</sequence>
<proteinExistence type="predicted"/>
<gene>
    <name evidence="3" type="ORF">EC973_004423</name>
</gene>
<comment type="caution">
    <text evidence="3">The sequence shown here is derived from an EMBL/GenBank/DDBJ whole genome shotgun (WGS) entry which is preliminary data.</text>
</comment>
<accession>A0A8H7EUW6</accession>
<keyword evidence="4" id="KW-1185">Reference proteome</keyword>
<dbReference type="CDD" id="cd12148">
    <property type="entry name" value="fungal_TF_MHR"/>
    <property type="match status" value="1"/>
</dbReference>
<dbReference type="EMBL" id="JABAYA010000025">
    <property type="protein sequence ID" value="KAF7729443.1"/>
    <property type="molecule type" value="Genomic_DNA"/>
</dbReference>
<evidence type="ECO:0000313" key="4">
    <source>
        <dbReference type="Proteomes" id="UP000605846"/>
    </source>
</evidence>
<evidence type="ECO:0008006" key="5">
    <source>
        <dbReference type="Google" id="ProtNLM"/>
    </source>
</evidence>
<dbReference type="PANTHER" id="PTHR46910">
    <property type="entry name" value="TRANSCRIPTION FACTOR PDR1"/>
    <property type="match status" value="1"/>
</dbReference>
<dbReference type="InterPro" id="IPR050987">
    <property type="entry name" value="AtrR-like"/>
</dbReference>
<keyword evidence="1" id="KW-0539">Nucleus</keyword>
<feature type="compositionally biased region" description="Basic residues" evidence="2">
    <location>
        <begin position="15"/>
        <end position="29"/>
    </location>
</feature>
<organism evidence="3 4">
    <name type="scientific">Apophysomyces ossiformis</name>
    <dbReference type="NCBI Taxonomy" id="679940"/>
    <lineage>
        <taxon>Eukaryota</taxon>
        <taxon>Fungi</taxon>
        <taxon>Fungi incertae sedis</taxon>
        <taxon>Mucoromycota</taxon>
        <taxon>Mucoromycotina</taxon>
        <taxon>Mucoromycetes</taxon>
        <taxon>Mucorales</taxon>
        <taxon>Mucorineae</taxon>
        <taxon>Mucoraceae</taxon>
        <taxon>Apophysomyces</taxon>
    </lineage>
</organism>
<dbReference type="OrthoDB" id="10324695at2759"/>
<dbReference type="Proteomes" id="UP000605846">
    <property type="component" value="Unassembled WGS sequence"/>
</dbReference>
<evidence type="ECO:0000313" key="3">
    <source>
        <dbReference type="EMBL" id="KAF7729443.1"/>
    </source>
</evidence>
<evidence type="ECO:0000256" key="2">
    <source>
        <dbReference type="SAM" id="MobiDB-lite"/>
    </source>
</evidence>
<dbReference type="PANTHER" id="PTHR46910:SF1">
    <property type="entry name" value="MISCELLANEOUS ZN(II)2CYS6 TRANSCRIPTION FACTOR (EUROFUNG)-RELATED"/>
    <property type="match status" value="1"/>
</dbReference>
<dbReference type="GO" id="GO:0003700">
    <property type="term" value="F:DNA-binding transcription factor activity"/>
    <property type="evidence" value="ECO:0007669"/>
    <property type="project" value="InterPro"/>
</dbReference>
<dbReference type="AlphaFoldDB" id="A0A8H7EUW6"/>
<reference evidence="3" key="1">
    <citation type="submission" date="2020-01" db="EMBL/GenBank/DDBJ databases">
        <title>Genome Sequencing of Three Apophysomyces-Like Fungal Strains Confirms a Novel Fungal Genus in the Mucoromycota with divergent Burkholderia-like Endosymbiotic Bacteria.</title>
        <authorList>
            <person name="Stajich J.E."/>
            <person name="Macias A.M."/>
            <person name="Carter-House D."/>
            <person name="Lovett B."/>
            <person name="Kasson L.R."/>
            <person name="Berry K."/>
            <person name="Grigoriev I."/>
            <person name="Chang Y."/>
            <person name="Spatafora J."/>
            <person name="Kasson M.T."/>
        </authorList>
    </citation>
    <scope>NUCLEOTIDE SEQUENCE</scope>
    <source>
        <strain evidence="3">NRRL A-21654</strain>
    </source>
</reference>
<evidence type="ECO:0000256" key="1">
    <source>
        <dbReference type="ARBA" id="ARBA00023242"/>
    </source>
</evidence>